<dbReference type="InterPro" id="IPR036286">
    <property type="entry name" value="LexA/Signal_pep-like_sf"/>
</dbReference>
<organism evidence="2">
    <name type="scientific">mine drainage metagenome</name>
    <dbReference type="NCBI Taxonomy" id="410659"/>
    <lineage>
        <taxon>unclassified sequences</taxon>
        <taxon>metagenomes</taxon>
        <taxon>ecological metagenomes</taxon>
    </lineage>
</organism>
<evidence type="ECO:0000313" key="2">
    <source>
        <dbReference type="EMBL" id="EQD42601.1"/>
    </source>
</evidence>
<name>T0Z3V4_9ZZZZ</name>
<dbReference type="AlphaFoldDB" id="T0Z3V4"/>
<reference evidence="2" key="1">
    <citation type="submission" date="2013-08" db="EMBL/GenBank/DDBJ databases">
        <authorList>
            <person name="Mendez C."/>
            <person name="Richter M."/>
            <person name="Ferrer M."/>
            <person name="Sanchez J."/>
        </authorList>
    </citation>
    <scope>NUCLEOTIDE SEQUENCE</scope>
</reference>
<accession>T0Z3V4</accession>
<feature type="non-terminal residue" evidence="2">
    <location>
        <position position="150"/>
    </location>
</feature>
<sequence>TPSAFTPKGSRKPLAGGWQLKHPRLLAALPVIALCLAAWTALAPLQFGGATSYVITTGTSMLPRYHAGDLVLLRHEPSYRVGEVAGYHNAQLGVTVMHRIIAVEGGRYYFKGDNNNFTDSYHPTAAEIVGAEWVHLPGWGNLLLTLRAPG</sequence>
<gene>
    <name evidence="2" type="ORF">B2A_10266</name>
</gene>
<dbReference type="Gene3D" id="2.10.109.10">
    <property type="entry name" value="Umud Fragment, subunit A"/>
    <property type="match status" value="1"/>
</dbReference>
<dbReference type="EMBL" id="AUZZ01007409">
    <property type="protein sequence ID" value="EQD42601.1"/>
    <property type="molecule type" value="Genomic_DNA"/>
</dbReference>
<protein>
    <submittedName>
        <fullName evidence="2">Signal peptidase I</fullName>
    </submittedName>
</protein>
<dbReference type="InterPro" id="IPR015927">
    <property type="entry name" value="Peptidase_S24_S26A/B/C"/>
</dbReference>
<feature type="domain" description="Peptidase S24/S26A/S26B/S26C" evidence="1">
    <location>
        <begin position="49"/>
        <end position="130"/>
    </location>
</feature>
<comment type="caution">
    <text evidence="2">The sequence shown here is derived from an EMBL/GenBank/DDBJ whole genome shotgun (WGS) entry which is preliminary data.</text>
</comment>
<evidence type="ECO:0000259" key="1">
    <source>
        <dbReference type="Pfam" id="PF00717"/>
    </source>
</evidence>
<dbReference type="Pfam" id="PF00717">
    <property type="entry name" value="Peptidase_S24"/>
    <property type="match status" value="1"/>
</dbReference>
<feature type="non-terminal residue" evidence="2">
    <location>
        <position position="1"/>
    </location>
</feature>
<dbReference type="SUPFAM" id="SSF51306">
    <property type="entry name" value="LexA/Signal peptidase"/>
    <property type="match status" value="1"/>
</dbReference>
<proteinExistence type="predicted"/>
<reference evidence="2" key="2">
    <citation type="journal article" date="2014" name="ISME J.">
        <title>Microbial stratification in low pH oxic and suboxic macroscopic growths along an acid mine drainage.</title>
        <authorList>
            <person name="Mendez-Garcia C."/>
            <person name="Mesa V."/>
            <person name="Sprenger R.R."/>
            <person name="Richter M."/>
            <person name="Diez M.S."/>
            <person name="Solano J."/>
            <person name="Bargiela R."/>
            <person name="Golyshina O.V."/>
            <person name="Manteca A."/>
            <person name="Ramos J.L."/>
            <person name="Gallego J.R."/>
            <person name="Llorente I."/>
            <person name="Martins Dos Santos V.A."/>
            <person name="Jensen O.N."/>
            <person name="Pelaez A.I."/>
            <person name="Sanchez J."/>
            <person name="Ferrer M."/>
        </authorList>
    </citation>
    <scope>NUCLEOTIDE SEQUENCE</scope>
</reference>
<dbReference type="CDD" id="cd06462">
    <property type="entry name" value="Peptidase_S24_S26"/>
    <property type="match status" value="1"/>
</dbReference>